<comment type="caution">
    <text evidence="33">The sequence shown here is derived from an EMBL/GenBank/DDBJ whole genome shotgun (WGS) entry which is preliminary data.</text>
</comment>
<keyword evidence="11" id="KW-0645">Protease</keyword>
<evidence type="ECO:0000256" key="11">
    <source>
        <dbReference type="ARBA" id="ARBA00022670"/>
    </source>
</evidence>
<evidence type="ECO:0000256" key="28">
    <source>
        <dbReference type="SAM" id="MobiDB-lite"/>
    </source>
</evidence>
<comment type="pathway">
    <text evidence="3">Cell wall biogenesis; peptidoglycan biosynthesis.</text>
</comment>
<evidence type="ECO:0000256" key="6">
    <source>
        <dbReference type="ARBA" id="ARBA00012448"/>
    </source>
</evidence>
<evidence type="ECO:0000256" key="4">
    <source>
        <dbReference type="ARBA" id="ARBA00007090"/>
    </source>
</evidence>
<comment type="subcellular location">
    <subcellularLocation>
        <location evidence="2">Cell inner membrane</location>
        <topology evidence="2">Single-pass type II membrane protein</topology>
    </subcellularLocation>
</comment>
<comment type="function">
    <text evidence="1">Cell wall formation. Synthesis of cross-linked peptidoglycan from the lipid intermediates. The enzyme has a penicillin-insensitive transglycosylase N-terminal domain (formation of linear glycan strands) and a penicillin-sensitive transpeptidase C-terminal domain (cross-linking of the peptide subunits).</text>
</comment>
<evidence type="ECO:0000256" key="19">
    <source>
        <dbReference type="ARBA" id="ARBA00022989"/>
    </source>
</evidence>
<dbReference type="GO" id="GO:0008955">
    <property type="term" value="F:peptidoglycan glycosyltransferase activity"/>
    <property type="evidence" value="ECO:0007669"/>
    <property type="project" value="UniProtKB-EC"/>
</dbReference>
<dbReference type="FunFam" id="1.10.3810.10:FF:000003">
    <property type="entry name" value="Penicillin-binding protein 1a"/>
    <property type="match status" value="1"/>
</dbReference>
<accession>A0A2A2F512</accession>
<evidence type="ECO:0000259" key="30">
    <source>
        <dbReference type="Pfam" id="PF00905"/>
    </source>
</evidence>
<keyword evidence="23" id="KW-0961">Cell wall biogenesis/degradation</keyword>
<dbReference type="EMBL" id="NSKD01000006">
    <property type="protein sequence ID" value="PAU79692.1"/>
    <property type="molecule type" value="Genomic_DNA"/>
</dbReference>
<organism evidence="33 34">
    <name type="scientific">Halovibrio salipaludis</name>
    <dbReference type="NCBI Taxonomy" id="2032626"/>
    <lineage>
        <taxon>Bacteria</taxon>
        <taxon>Pseudomonadati</taxon>
        <taxon>Pseudomonadota</taxon>
        <taxon>Gammaproteobacteria</taxon>
        <taxon>Oceanospirillales</taxon>
        <taxon>Halomonadaceae</taxon>
        <taxon>Halovibrio</taxon>
    </lineage>
</organism>
<evidence type="ECO:0000313" key="33">
    <source>
        <dbReference type="EMBL" id="PAU79692.1"/>
    </source>
</evidence>
<dbReference type="PANTHER" id="PTHR32282:SF27">
    <property type="entry name" value="PENICILLIN-BINDING PROTEIN 1A"/>
    <property type="match status" value="1"/>
</dbReference>
<dbReference type="Pfam" id="PF00912">
    <property type="entry name" value="Transgly"/>
    <property type="match status" value="1"/>
</dbReference>
<gene>
    <name evidence="33" type="ORF">CK501_12870</name>
</gene>
<dbReference type="UniPathway" id="UPA00219"/>
<evidence type="ECO:0000256" key="8">
    <source>
        <dbReference type="ARBA" id="ARBA00022475"/>
    </source>
</evidence>
<keyword evidence="12" id="KW-0328">Glycosyltransferase</keyword>
<dbReference type="GO" id="GO:0008658">
    <property type="term" value="F:penicillin binding"/>
    <property type="evidence" value="ECO:0007669"/>
    <property type="project" value="InterPro"/>
</dbReference>
<proteinExistence type="inferred from homology"/>
<evidence type="ECO:0000256" key="29">
    <source>
        <dbReference type="SAM" id="Phobius"/>
    </source>
</evidence>
<dbReference type="InterPro" id="IPR050396">
    <property type="entry name" value="Glycosyltr_51/Transpeptidase"/>
</dbReference>
<evidence type="ECO:0000259" key="31">
    <source>
        <dbReference type="Pfam" id="PF00912"/>
    </source>
</evidence>
<comment type="catalytic activity">
    <reaction evidence="24">
        <text>Preferential cleavage: (Ac)2-L-Lys-D-Ala-|-D-Ala. Also transpeptidation of peptidyl-alanyl moieties that are N-acyl substituents of D-alanine.</text>
        <dbReference type="EC" id="3.4.16.4"/>
    </reaction>
</comment>
<evidence type="ECO:0000256" key="22">
    <source>
        <dbReference type="ARBA" id="ARBA00023268"/>
    </source>
</evidence>
<evidence type="ECO:0000256" key="23">
    <source>
        <dbReference type="ARBA" id="ARBA00023316"/>
    </source>
</evidence>
<dbReference type="OrthoDB" id="9766909at2"/>
<evidence type="ECO:0000259" key="32">
    <source>
        <dbReference type="Pfam" id="PF17092"/>
    </source>
</evidence>
<dbReference type="SUPFAM" id="SSF53955">
    <property type="entry name" value="Lysozyme-like"/>
    <property type="match status" value="1"/>
</dbReference>
<dbReference type="GO" id="GO:0071555">
    <property type="term" value="P:cell wall organization"/>
    <property type="evidence" value="ECO:0007669"/>
    <property type="project" value="UniProtKB-KW"/>
</dbReference>
<keyword evidence="9" id="KW-0997">Cell inner membrane</keyword>
<name>A0A2A2F512_9GAMM</name>
<dbReference type="Pfam" id="PF17092">
    <property type="entry name" value="PCB_OB"/>
    <property type="match status" value="1"/>
</dbReference>
<evidence type="ECO:0000256" key="26">
    <source>
        <dbReference type="ARBA" id="ARBA00049902"/>
    </source>
</evidence>
<dbReference type="GO" id="GO:0030288">
    <property type="term" value="C:outer membrane-bounded periplasmic space"/>
    <property type="evidence" value="ECO:0007669"/>
    <property type="project" value="TreeGrafter"/>
</dbReference>
<evidence type="ECO:0000256" key="21">
    <source>
        <dbReference type="ARBA" id="ARBA00023251"/>
    </source>
</evidence>
<evidence type="ECO:0000256" key="3">
    <source>
        <dbReference type="ARBA" id="ARBA00004752"/>
    </source>
</evidence>
<keyword evidence="19 29" id="KW-1133">Transmembrane helix</keyword>
<dbReference type="GO" id="GO:0009002">
    <property type="term" value="F:serine-type D-Ala-D-Ala carboxypeptidase activity"/>
    <property type="evidence" value="ECO:0007669"/>
    <property type="project" value="UniProtKB-EC"/>
</dbReference>
<comment type="similarity">
    <text evidence="5">In the N-terminal section; belongs to the glycosyltransferase 51 family.</text>
</comment>
<dbReference type="GO" id="GO:0006508">
    <property type="term" value="P:proteolysis"/>
    <property type="evidence" value="ECO:0007669"/>
    <property type="project" value="UniProtKB-KW"/>
</dbReference>
<dbReference type="Pfam" id="PF00905">
    <property type="entry name" value="Transpeptidase"/>
    <property type="match status" value="1"/>
</dbReference>
<feature type="domain" description="Glycosyl transferase family 51" evidence="31">
    <location>
        <begin position="59"/>
        <end position="233"/>
    </location>
</feature>
<keyword evidence="22" id="KW-0511">Multifunctional enzyme</keyword>
<comment type="similarity">
    <text evidence="4">In the C-terminal section; belongs to the transpeptidase family.</text>
</comment>
<evidence type="ECO:0000256" key="17">
    <source>
        <dbReference type="ARBA" id="ARBA00022968"/>
    </source>
</evidence>
<evidence type="ECO:0000256" key="12">
    <source>
        <dbReference type="ARBA" id="ARBA00022676"/>
    </source>
</evidence>
<dbReference type="GO" id="GO:0005886">
    <property type="term" value="C:plasma membrane"/>
    <property type="evidence" value="ECO:0007669"/>
    <property type="project" value="UniProtKB-SubCell"/>
</dbReference>
<dbReference type="InterPro" id="IPR023346">
    <property type="entry name" value="Lysozyme-like_dom_sf"/>
</dbReference>
<dbReference type="AlphaFoldDB" id="A0A2A2F512"/>
<feature type="transmembrane region" description="Helical" evidence="29">
    <location>
        <begin position="12"/>
        <end position="33"/>
    </location>
</feature>
<dbReference type="GO" id="GO:0009252">
    <property type="term" value="P:peptidoglycan biosynthetic process"/>
    <property type="evidence" value="ECO:0007669"/>
    <property type="project" value="UniProtKB-UniPathway"/>
</dbReference>
<keyword evidence="21" id="KW-0046">Antibiotic resistance</keyword>
<keyword evidence="15" id="KW-0378">Hydrolase</keyword>
<keyword evidence="10" id="KW-0121">Carboxypeptidase</keyword>
<evidence type="ECO:0000256" key="18">
    <source>
        <dbReference type="ARBA" id="ARBA00022984"/>
    </source>
</evidence>
<evidence type="ECO:0000256" key="14">
    <source>
        <dbReference type="ARBA" id="ARBA00022692"/>
    </source>
</evidence>
<dbReference type="Gene3D" id="1.10.3810.10">
    <property type="entry name" value="Biosynthetic peptidoglycan transglycosylase-like"/>
    <property type="match status" value="1"/>
</dbReference>
<keyword evidence="17" id="KW-0735">Signal-anchor</keyword>
<evidence type="ECO:0000256" key="5">
    <source>
        <dbReference type="ARBA" id="ARBA00007739"/>
    </source>
</evidence>
<dbReference type="InterPro" id="IPR001460">
    <property type="entry name" value="PCN-bd_Tpept"/>
</dbReference>
<dbReference type="EC" id="3.4.16.4" evidence="6"/>
<dbReference type="Gene3D" id="3.40.710.10">
    <property type="entry name" value="DD-peptidase/beta-lactamase superfamily"/>
    <property type="match status" value="2"/>
</dbReference>
<dbReference type="InterPro" id="IPR012338">
    <property type="entry name" value="Beta-lactam/transpept-like"/>
</dbReference>
<dbReference type="SUPFAM" id="SSF56601">
    <property type="entry name" value="beta-lactamase/transpeptidase-like"/>
    <property type="match status" value="1"/>
</dbReference>
<evidence type="ECO:0000256" key="13">
    <source>
        <dbReference type="ARBA" id="ARBA00022679"/>
    </source>
</evidence>
<evidence type="ECO:0000256" key="9">
    <source>
        <dbReference type="ARBA" id="ARBA00022519"/>
    </source>
</evidence>
<evidence type="ECO:0000256" key="24">
    <source>
        <dbReference type="ARBA" id="ARBA00034000"/>
    </source>
</evidence>
<evidence type="ECO:0000256" key="25">
    <source>
        <dbReference type="ARBA" id="ARBA00044770"/>
    </source>
</evidence>
<dbReference type="PANTHER" id="PTHR32282">
    <property type="entry name" value="BINDING PROTEIN TRANSPEPTIDASE, PUTATIVE-RELATED"/>
    <property type="match status" value="1"/>
</dbReference>
<keyword evidence="13" id="KW-0808">Transferase</keyword>
<dbReference type="RefSeq" id="WP_095618149.1">
    <property type="nucleotide sequence ID" value="NZ_NSKD01000006.1"/>
</dbReference>
<evidence type="ECO:0000256" key="7">
    <source>
        <dbReference type="ARBA" id="ARBA00018638"/>
    </source>
</evidence>
<keyword evidence="34" id="KW-1185">Reference proteome</keyword>
<protein>
    <recommendedName>
        <fullName evidence="7">Penicillin-binding protein 1A</fullName>
        <ecNumber evidence="25">2.4.99.28</ecNumber>
        <ecNumber evidence="6">3.4.16.4</ecNumber>
    </recommendedName>
</protein>
<keyword evidence="16" id="KW-0133">Cell shape</keyword>
<evidence type="ECO:0000256" key="1">
    <source>
        <dbReference type="ARBA" id="ARBA00002624"/>
    </source>
</evidence>
<dbReference type="GO" id="GO:0046677">
    <property type="term" value="P:response to antibiotic"/>
    <property type="evidence" value="ECO:0007669"/>
    <property type="project" value="UniProtKB-KW"/>
</dbReference>
<dbReference type="InterPro" id="IPR001264">
    <property type="entry name" value="Glyco_trans_51"/>
</dbReference>
<keyword evidence="18" id="KW-0573">Peptidoglycan synthesis</keyword>
<keyword evidence="20 29" id="KW-0472">Membrane</keyword>
<evidence type="ECO:0000256" key="15">
    <source>
        <dbReference type="ARBA" id="ARBA00022801"/>
    </source>
</evidence>
<evidence type="ECO:0000256" key="10">
    <source>
        <dbReference type="ARBA" id="ARBA00022645"/>
    </source>
</evidence>
<evidence type="ECO:0000256" key="16">
    <source>
        <dbReference type="ARBA" id="ARBA00022960"/>
    </source>
</evidence>
<dbReference type="EC" id="2.4.99.28" evidence="25"/>
<feature type="domain" description="Penicillin-binding protein OB-like" evidence="32">
    <location>
        <begin position="320"/>
        <end position="439"/>
    </location>
</feature>
<comment type="pathway">
    <text evidence="27">Glycan biosynthesis.</text>
</comment>
<dbReference type="InterPro" id="IPR036950">
    <property type="entry name" value="PBP_transglycosylase"/>
</dbReference>
<dbReference type="NCBIfam" id="TIGR02074">
    <property type="entry name" value="PBP_1a_fam"/>
    <property type="match status" value="1"/>
</dbReference>
<keyword evidence="14 29" id="KW-0812">Transmembrane</keyword>
<evidence type="ECO:0000256" key="27">
    <source>
        <dbReference type="ARBA" id="ARBA00060592"/>
    </source>
</evidence>
<dbReference type="Proteomes" id="UP000218896">
    <property type="component" value="Unassembled WGS sequence"/>
</dbReference>
<evidence type="ECO:0000313" key="34">
    <source>
        <dbReference type="Proteomes" id="UP000218896"/>
    </source>
</evidence>
<comment type="catalytic activity">
    <reaction evidence="26">
        <text>[GlcNAc-(1-&gt;4)-Mur2Ac(oyl-L-Ala-gamma-D-Glu-L-Lys-D-Ala-D-Ala)](n)-di-trans,octa-cis-undecaprenyl diphosphate + beta-D-GlcNAc-(1-&gt;4)-Mur2Ac(oyl-L-Ala-gamma-D-Glu-L-Lys-D-Ala-D-Ala)-di-trans,octa-cis-undecaprenyl diphosphate = [GlcNAc-(1-&gt;4)-Mur2Ac(oyl-L-Ala-gamma-D-Glu-L-Lys-D-Ala-D-Ala)](n+1)-di-trans,octa-cis-undecaprenyl diphosphate + di-trans,octa-cis-undecaprenyl diphosphate + H(+)</text>
        <dbReference type="Rhea" id="RHEA:23708"/>
        <dbReference type="Rhea" id="RHEA-COMP:9602"/>
        <dbReference type="Rhea" id="RHEA-COMP:9603"/>
        <dbReference type="ChEBI" id="CHEBI:15378"/>
        <dbReference type="ChEBI" id="CHEBI:58405"/>
        <dbReference type="ChEBI" id="CHEBI:60033"/>
        <dbReference type="ChEBI" id="CHEBI:78435"/>
        <dbReference type="EC" id="2.4.99.28"/>
    </reaction>
</comment>
<feature type="domain" description="Penicillin-binding protein transpeptidase" evidence="30">
    <location>
        <begin position="441"/>
        <end position="716"/>
    </location>
</feature>
<feature type="region of interest" description="Disordered" evidence="28">
    <location>
        <begin position="771"/>
        <end position="830"/>
    </location>
</feature>
<evidence type="ECO:0000256" key="20">
    <source>
        <dbReference type="ARBA" id="ARBA00023136"/>
    </source>
</evidence>
<keyword evidence="8" id="KW-1003">Cell membrane</keyword>
<evidence type="ECO:0000256" key="2">
    <source>
        <dbReference type="ARBA" id="ARBA00004249"/>
    </source>
</evidence>
<reference evidence="33 34" key="1">
    <citation type="submission" date="2017-08" db="EMBL/GenBank/DDBJ databases">
        <title>Halovibrio sewagensis sp. nov., isolated from wastewater of high salinity.</title>
        <authorList>
            <person name="Dong X."/>
            <person name="Zhang G."/>
        </authorList>
    </citation>
    <scope>NUCLEOTIDE SEQUENCE [LARGE SCALE GENOMIC DNA]</scope>
    <source>
        <strain evidence="33 34">YL5-2</strain>
    </source>
</reference>
<dbReference type="InterPro" id="IPR031376">
    <property type="entry name" value="PCB_OB"/>
</dbReference>
<dbReference type="GO" id="GO:0008360">
    <property type="term" value="P:regulation of cell shape"/>
    <property type="evidence" value="ECO:0007669"/>
    <property type="project" value="UniProtKB-KW"/>
</dbReference>
<sequence>MSRTLRYIRILSWLFLAGGAGAAMVLAAFYLYLQPGLPSVDQLRDVNFQTPLKVYTRDSKLIAEFGEMRRTPRDLEAVPAHQVQAFLAAEDSRFHEHHGVDLRGLIRAAWELALTGSIQSGGSTITMQVAKNFFLSRDQTFLRKFNEILLALQIERELSKDEILELYLNKIYLGNRSYGIEAAAQVYYGKPVTDLNLAEMAMIAGLPKAPSTANPLADPERALARRDWILSRMASLGYISGDEYRQATSKGVNARYHGPELALNAPYVAEMARQQALRQFGQQIYSEGFEIHTSVHSEKQEAATRALRQGLEAYDRRHGYRGPIDQWAPEMLNDRDALSKRLEDLPRVNDLVPAAIVALDDNTATAVTALHDRITIPMRHMRWAREYINENRTGPEPESPQDVVAKGDVVYVRIPVQDVLGPERERDTLTAELMQIPEIQGAIVSMSPDNGRIEALSGGYSFSMSSYNRATQAYRQPGSAFKPLIFLAALEHGATAATTINDAPIVFDDEDLETAWRPENVGGQFRGPTTLRQALYQSRNLVAIRLLRQTGIRRTLNYIDSLGLDTSRLPDDLSLALGSGPMTPMEMTRAYAMIANGGYEVTPWVIERIVGPEGKVRREAPETHRCNDCSEDQAVLDAALPDLNRNNGNNGNTDPIRPVHTMERVADEEAIYILQSMMRDVIQRGTGRAARSLGREDLAGKTGTTNDQLDTWFMGFNTGIATGTWVGFDQPRSLGRREFGSVTALPIWKDYMEVALRGMPGKLMERPAGIVSRRIDPDTGETATTDNPDARFEIFRSRYAPEAASSGEPGSRDDSEGGEDGESTPAQQLF</sequence>